<dbReference type="EMBL" id="VJSY01000044">
    <property type="protein sequence ID" value="MDR8756599.1"/>
    <property type="molecule type" value="Genomic_DNA"/>
</dbReference>
<gene>
    <name evidence="1" type="ORF">FEQ00_05037</name>
</gene>
<dbReference type="Proteomes" id="UP001248067">
    <property type="component" value="Unassembled WGS sequence"/>
</dbReference>
<comment type="caution">
    <text evidence="1">The sequence shown here is derived from an EMBL/GenBank/DDBJ whole genome shotgun (WGS) entry which is preliminary data.</text>
</comment>
<name>A0ABU2EA79_9BURK</name>
<reference evidence="1 2" key="1">
    <citation type="submission" date="2019-06" db="EMBL/GenBank/DDBJ databases">
        <title>Evolution of Burkholderia multivorans in the lungs of Cystic Fibrosis patients.</title>
        <authorList>
            <person name="Moreira L.M."/>
        </authorList>
    </citation>
    <scope>NUCLEOTIDE SEQUENCE [LARGE SCALE GENOMIC DNA]</scope>
    <source>
        <strain evidence="1 2">VC13239</strain>
    </source>
</reference>
<accession>A0ABU2EA79</accession>
<sequence>MARTDRQARALQPGDKPVFDGKVSFTYESGKLSSFKFYSAFTSLAFGQMPFNDFTQNFMKAYNIPRMDPAQDNPTLSQYLRYRDDSGWEVGIYPDNTFYVKGVATAGQQAKSFN</sequence>
<evidence type="ECO:0000313" key="2">
    <source>
        <dbReference type="Proteomes" id="UP001248067"/>
    </source>
</evidence>
<protein>
    <submittedName>
        <fullName evidence="1">Uncharacterized protein</fullName>
    </submittedName>
</protein>
<proteinExistence type="predicted"/>
<dbReference type="RefSeq" id="WP_208456457.1">
    <property type="nucleotide sequence ID" value="NZ_CADFDQ010000034.1"/>
</dbReference>
<organism evidence="1 2">
    <name type="scientific">Burkholderia pseudomultivorans</name>
    <dbReference type="NCBI Taxonomy" id="1207504"/>
    <lineage>
        <taxon>Bacteria</taxon>
        <taxon>Pseudomonadati</taxon>
        <taxon>Pseudomonadota</taxon>
        <taxon>Betaproteobacteria</taxon>
        <taxon>Burkholderiales</taxon>
        <taxon>Burkholderiaceae</taxon>
        <taxon>Burkholderia</taxon>
        <taxon>Burkholderia cepacia complex</taxon>
    </lineage>
</organism>
<evidence type="ECO:0000313" key="1">
    <source>
        <dbReference type="EMBL" id="MDR8756599.1"/>
    </source>
</evidence>
<keyword evidence="2" id="KW-1185">Reference proteome</keyword>